<evidence type="ECO:0000313" key="3">
    <source>
        <dbReference type="Proteomes" id="UP000092445"/>
    </source>
</evidence>
<dbReference type="EnsemblMetazoa" id="GPAI037843-RA">
    <property type="protein sequence ID" value="GPAI037843-PA"/>
    <property type="gene ID" value="GPAI037843"/>
</dbReference>
<protein>
    <submittedName>
        <fullName evidence="2">EF_assoc_2 domain-containing protein</fullName>
    </submittedName>
</protein>
<dbReference type="InterPro" id="IPR013567">
    <property type="entry name" value="EF_hand_assoc_2"/>
</dbReference>
<dbReference type="VEuPathDB" id="VectorBase:GPAI037843"/>
<dbReference type="Proteomes" id="UP000092445">
    <property type="component" value="Unassembled WGS sequence"/>
</dbReference>
<dbReference type="Pfam" id="PF08356">
    <property type="entry name" value="EF_assoc_2"/>
    <property type="match status" value="1"/>
</dbReference>
<evidence type="ECO:0000313" key="2">
    <source>
        <dbReference type="EnsemblMetazoa" id="GPAI037843-PA"/>
    </source>
</evidence>
<feature type="domain" description="EF hand associated type-2" evidence="1">
    <location>
        <begin position="34"/>
        <end position="119"/>
    </location>
</feature>
<reference evidence="2" key="2">
    <citation type="submission" date="2020-05" db="UniProtKB">
        <authorList>
            <consortium name="EnsemblMetazoa"/>
        </authorList>
    </citation>
    <scope>IDENTIFICATION</scope>
    <source>
        <strain evidence="2">IAEA</strain>
    </source>
</reference>
<proteinExistence type="predicted"/>
<reference evidence="3" key="1">
    <citation type="submission" date="2014-03" db="EMBL/GenBank/DDBJ databases">
        <authorList>
            <person name="Aksoy S."/>
            <person name="Warren W."/>
            <person name="Wilson R.K."/>
        </authorList>
    </citation>
    <scope>NUCLEOTIDE SEQUENCE [LARGE SCALE GENOMIC DNA]</scope>
    <source>
        <strain evidence="3">IAEA</strain>
    </source>
</reference>
<dbReference type="Gene3D" id="1.10.238.10">
    <property type="entry name" value="EF-hand"/>
    <property type="match status" value="2"/>
</dbReference>
<sequence length="145" mass="16958">MTSFNYGGEELLDKLRSQNPVVDASTLQITLFNTPLQRQIMDEVKAVIQKNIPEGIYNDSVTLKGFLFLHCLFIQRGHNDTTWDVLRRLGYNEQLEMCKDYLRLSLKIPFGISTELSHRSQQFLVALFERYDKDPMALYHRKSIE</sequence>
<name>A0A1B0A8P6_GLOPL</name>
<keyword evidence="3" id="KW-1185">Reference proteome</keyword>
<organism evidence="2 3">
    <name type="scientific">Glossina pallidipes</name>
    <name type="common">Tsetse fly</name>
    <dbReference type="NCBI Taxonomy" id="7398"/>
    <lineage>
        <taxon>Eukaryota</taxon>
        <taxon>Metazoa</taxon>
        <taxon>Ecdysozoa</taxon>
        <taxon>Arthropoda</taxon>
        <taxon>Hexapoda</taxon>
        <taxon>Insecta</taxon>
        <taxon>Pterygota</taxon>
        <taxon>Neoptera</taxon>
        <taxon>Endopterygota</taxon>
        <taxon>Diptera</taxon>
        <taxon>Brachycera</taxon>
        <taxon>Muscomorpha</taxon>
        <taxon>Hippoboscoidea</taxon>
        <taxon>Glossinidae</taxon>
        <taxon>Glossina</taxon>
    </lineage>
</organism>
<dbReference type="STRING" id="7398.A0A1B0A8P6"/>
<evidence type="ECO:0000259" key="1">
    <source>
        <dbReference type="Pfam" id="PF08356"/>
    </source>
</evidence>
<dbReference type="AlphaFoldDB" id="A0A1B0A8P6"/>
<accession>A0A1B0A8P6</accession>